<name>A0AAI9IIE4_9BURK</name>
<comment type="caution">
    <text evidence="2">The sequence shown here is derived from an EMBL/GenBank/DDBJ whole genome shotgun (WGS) entry which is preliminary data.</text>
</comment>
<dbReference type="AlphaFoldDB" id="A0AAI9IIE4"/>
<dbReference type="Gene3D" id="3.90.25.10">
    <property type="entry name" value="UDP-galactose 4-epimerase, domain 1"/>
    <property type="match status" value="1"/>
</dbReference>
<dbReference type="Gene3D" id="3.40.50.720">
    <property type="entry name" value="NAD(P)-binding Rossmann-like Domain"/>
    <property type="match status" value="1"/>
</dbReference>
<dbReference type="RefSeq" id="WP_006461303.1">
    <property type="nucleotide sequence ID" value="NZ_AEEC02000001.1"/>
</dbReference>
<evidence type="ECO:0000313" key="3">
    <source>
        <dbReference type="Proteomes" id="UP000006772"/>
    </source>
</evidence>
<dbReference type="SUPFAM" id="SSF51735">
    <property type="entry name" value="NAD(P)-binding Rossmann-fold domains"/>
    <property type="match status" value="1"/>
</dbReference>
<protein>
    <submittedName>
        <fullName evidence="2">CDP-glucose-4,6-dehydratase</fullName>
    </submittedName>
</protein>
<dbReference type="CDD" id="cd05252">
    <property type="entry name" value="CDP_GD_SDR_e"/>
    <property type="match status" value="1"/>
</dbReference>
<proteinExistence type="predicted"/>
<dbReference type="Proteomes" id="UP000006772">
    <property type="component" value="Unassembled WGS sequence"/>
</dbReference>
<feature type="domain" description="NAD(P)-binding" evidence="1">
    <location>
        <begin position="11"/>
        <end position="326"/>
    </location>
</feature>
<dbReference type="EMBL" id="AEEC02000001">
    <property type="protein sequence ID" value="EOA06821.1"/>
    <property type="molecule type" value="Genomic_DNA"/>
</dbReference>
<dbReference type="PANTHER" id="PTHR43000">
    <property type="entry name" value="DTDP-D-GLUCOSE 4,6-DEHYDRATASE-RELATED"/>
    <property type="match status" value="1"/>
</dbReference>
<evidence type="ECO:0000313" key="2">
    <source>
        <dbReference type="EMBL" id="EOA06821.1"/>
    </source>
</evidence>
<dbReference type="InterPro" id="IPR016040">
    <property type="entry name" value="NAD(P)-bd_dom"/>
</dbReference>
<dbReference type="Pfam" id="PF16363">
    <property type="entry name" value="GDP_Man_Dehyd"/>
    <property type="match status" value="1"/>
</dbReference>
<dbReference type="InterPro" id="IPR036291">
    <property type="entry name" value="NAD(P)-bd_dom_sf"/>
</dbReference>
<dbReference type="InterPro" id="IPR013445">
    <property type="entry name" value="CDP_4_6_deHydtase"/>
</dbReference>
<gene>
    <name evidence="2" type="ORF">HFRIS_000870</name>
</gene>
<evidence type="ECO:0000259" key="1">
    <source>
        <dbReference type="Pfam" id="PF16363"/>
    </source>
</evidence>
<reference evidence="2 3" key="1">
    <citation type="journal article" date="2013" name="Front. Microbiol.">
        <title>The genome of the endophytic bacterium H. frisingense GSF30(T) identifies diverse strategies in the Herbaspirillum genus to interact with plants.</title>
        <authorList>
            <person name="Straub D."/>
            <person name="Rothballer M."/>
            <person name="Hartmann A."/>
            <person name="Ludewig U."/>
        </authorList>
    </citation>
    <scope>NUCLEOTIDE SEQUENCE [LARGE SCALE GENOMIC DNA]</scope>
    <source>
        <strain evidence="2 3">GSF30</strain>
    </source>
</reference>
<organism evidence="2 3">
    <name type="scientific">Herbaspirillum frisingense GSF30</name>
    <dbReference type="NCBI Taxonomy" id="864073"/>
    <lineage>
        <taxon>Bacteria</taxon>
        <taxon>Pseudomonadati</taxon>
        <taxon>Pseudomonadota</taxon>
        <taxon>Betaproteobacteria</taxon>
        <taxon>Burkholderiales</taxon>
        <taxon>Oxalobacteraceae</taxon>
        <taxon>Herbaspirillum</taxon>
    </lineage>
</organism>
<dbReference type="NCBIfam" id="TIGR02622">
    <property type="entry name" value="CDP_4_6_dhtase"/>
    <property type="match status" value="1"/>
</dbReference>
<accession>A0AAI9IIE4</accession>
<sequence length="358" mass="40132">MAHFWRDKRVLITGHTGFKGSWLTLWLHLMGAKVSGYSLPAPTNPSLFHLARLHNCVQTTTGDVRDPKHLAETLATVQPDIVFHLAAQPLVRDSYSTPLDTYATNVMGTAHLLEAVRHTPCVRSVVVVTSDKCYENREWLWGYREDDPMGGHDPYSSSKGAAELVTSAYRRSFFAKDPENPVGIASVRAGNVIGGGDFAADRLVPDFVRALERNEAVSIRNPHAVRPWQFVLEPLSGYLQIAQLLYEHGGKYGEAWNFGPADTDMQTVSQLCATFNHSLQKNDVMPVEVRLEPQPQGPHEAGTLRLDISKARQRLDWIPKMELYTALELTAQWYAGYLNNEDLRSLSENQIAFYQSLT</sequence>